<dbReference type="InterPro" id="IPR000169">
    <property type="entry name" value="Pept_cys_AS"/>
</dbReference>
<keyword evidence="9" id="KW-0496">Mitochondrion</keyword>
<dbReference type="Pfam" id="PF03051">
    <property type="entry name" value="Peptidase_C1_2"/>
    <property type="match status" value="1"/>
</dbReference>
<keyword evidence="9" id="KW-0963">Cytoplasm</keyword>
<dbReference type="Gene3D" id="3.90.70.10">
    <property type="entry name" value="Cysteine proteinases"/>
    <property type="match status" value="1"/>
</dbReference>
<gene>
    <name evidence="14" type="primary">LAP3</name>
    <name evidence="13" type="ORF">BRETT_005152</name>
    <name evidence="14" type="ORF">DEBR0S7_02058G</name>
    <name evidence="12" type="ORF">HII12_003909</name>
</gene>
<dbReference type="OrthoDB" id="2666448at2759"/>
<dbReference type="GO" id="GO:0006508">
    <property type="term" value="P:proteolysis"/>
    <property type="evidence" value="ECO:0007669"/>
    <property type="project" value="UniProtKB-KW"/>
</dbReference>
<dbReference type="GO" id="GO:0005739">
    <property type="term" value="C:mitochondrion"/>
    <property type="evidence" value="ECO:0007669"/>
    <property type="project" value="UniProtKB-SubCell"/>
</dbReference>
<feature type="active site" evidence="10">
    <location>
        <position position="133"/>
    </location>
</feature>
<dbReference type="PROSITE" id="PS00639">
    <property type="entry name" value="THIOL_PROTEASE_HIS"/>
    <property type="match status" value="1"/>
</dbReference>
<dbReference type="GO" id="GO:0004197">
    <property type="term" value="F:cysteine-type endopeptidase activity"/>
    <property type="evidence" value="ECO:0007669"/>
    <property type="project" value="UniProtKB-EC"/>
</dbReference>
<dbReference type="AlphaFoldDB" id="A0A7D9D0V5"/>
<evidence type="ECO:0000313" key="12">
    <source>
        <dbReference type="EMBL" id="KAF6008682.1"/>
    </source>
</evidence>
<evidence type="ECO:0000256" key="1">
    <source>
        <dbReference type="ARBA" id="ARBA00000423"/>
    </source>
</evidence>
<accession>A0A7D9D0V5</accession>
<dbReference type="GO" id="GO:0009636">
    <property type="term" value="P:response to toxic substance"/>
    <property type="evidence" value="ECO:0007669"/>
    <property type="project" value="TreeGrafter"/>
</dbReference>
<reference evidence="14 15" key="1">
    <citation type="submission" date="2019-07" db="EMBL/GenBank/DDBJ databases">
        <authorList>
            <person name="Friedrich A."/>
            <person name="Schacherer J."/>
        </authorList>
    </citation>
    <scope>NUCLEOTIDE SEQUENCE [LARGE SCALE GENOMIC DNA]</scope>
</reference>
<dbReference type="InterPro" id="IPR004134">
    <property type="entry name" value="Peptidase_C1B"/>
</dbReference>
<keyword evidence="6 9" id="KW-0788">Thiol protease</keyword>
<evidence type="ECO:0000313" key="14">
    <source>
        <dbReference type="EMBL" id="VUG20351.1"/>
    </source>
</evidence>
<dbReference type="PROSITE" id="PS00139">
    <property type="entry name" value="THIOL_PROTEASE_CYS"/>
    <property type="match status" value="1"/>
</dbReference>
<feature type="active site" evidence="10">
    <location>
        <position position="456"/>
    </location>
</feature>
<evidence type="ECO:0000256" key="8">
    <source>
        <dbReference type="ARBA" id="ARBA00026080"/>
    </source>
</evidence>
<dbReference type="Proteomes" id="UP000478008">
    <property type="component" value="Unassembled WGS sequence"/>
</dbReference>
<evidence type="ECO:0000313" key="13">
    <source>
        <dbReference type="EMBL" id="QOU20494.1"/>
    </source>
</evidence>
<dbReference type="OMA" id="QSYTFFW"/>
<evidence type="ECO:0000313" key="15">
    <source>
        <dbReference type="Proteomes" id="UP000478008"/>
    </source>
</evidence>
<comment type="subunit">
    <text evidence="8">Homohexamer. Binds to nucleic acids. Binds single-stranded DNA and RNA with higher affinity than double-stranded DNA.</text>
</comment>
<dbReference type="Proteomes" id="UP000663131">
    <property type="component" value="Chromosome 7"/>
</dbReference>
<evidence type="ECO:0000256" key="6">
    <source>
        <dbReference type="ARBA" id="ARBA00022807"/>
    </source>
</evidence>
<feature type="region of interest" description="Disordered" evidence="11">
    <location>
        <begin position="42"/>
        <end position="66"/>
    </location>
</feature>
<dbReference type="EC" id="3.4.22.40" evidence="2 9"/>
<evidence type="ECO:0000256" key="2">
    <source>
        <dbReference type="ARBA" id="ARBA00012465"/>
    </source>
</evidence>
<evidence type="ECO:0000256" key="11">
    <source>
        <dbReference type="SAM" id="MobiDB-lite"/>
    </source>
</evidence>
<comment type="function">
    <text evidence="9">Has aminopeptidase activity, shortening substrate peptides sequentially by 1 amino acid. Has bleomycin hydrolase activity, which can protect the cell from the toxic effects of bleomycin. Has homocysteine-thiolactonase activity, protecting the cell against homocysteine toxicity.</text>
</comment>
<comment type="similarity">
    <text evidence="9">Belongs to the peptidase C1 family.</text>
</comment>
<dbReference type="CDD" id="cd00585">
    <property type="entry name" value="Peptidase_C1B"/>
    <property type="match status" value="1"/>
</dbReference>
<dbReference type="PIRSF" id="PIRSF005700">
    <property type="entry name" value="PepC"/>
    <property type="match status" value="1"/>
</dbReference>
<comment type="function">
    <text evidence="7">The normal physiological role of the enzyme is unknown, but it is not essential for the viability of yeast cells. Has aminopeptidase activity, shortening substrate peptides sequentially by 1 amino acid. Has bleomycin hydrolase activity, which can protect the cell from the toxic effects of bleomycin. Has homocysteine-thiolactonase activity, protecting the cell against homocysteine toxicity. Acts as a repressor in the GAL4 regulatory system, but this does not require either the peptidase or nucleic acid-binding activities.</text>
</comment>
<dbReference type="EMBL" id="CP063135">
    <property type="protein sequence ID" value="QOU20494.1"/>
    <property type="molecule type" value="Genomic_DNA"/>
</dbReference>
<evidence type="ECO:0000313" key="16">
    <source>
        <dbReference type="Proteomes" id="UP000568158"/>
    </source>
</evidence>
<evidence type="ECO:0000256" key="3">
    <source>
        <dbReference type="ARBA" id="ARBA00016900"/>
    </source>
</evidence>
<protein>
    <recommendedName>
        <fullName evidence="3 9">Cysteine proteinase 1, mitochondrial</fullName>
        <ecNumber evidence="2 9">3.4.22.40</ecNumber>
    </recommendedName>
</protein>
<dbReference type="InterPro" id="IPR025660">
    <property type="entry name" value="Pept_his_AS"/>
</dbReference>
<sequence length="515" mass="58344">MGNNTSKPADPSYTYCSRATASNGKEDDELVLKLQNMLLNENPVDASDEEGFSGSAGSESSSDPISVDTLNEWNEELLSDPKNKLALNCFTGNDIRKIISKTAKMNKSNQDLFNVTVKYEGKPITNQKSSGRCWLFASTNVFKEFIKAKFNLEEFEFSQNYLFFYDKLEKCNWFLNRILESSDEDIDSRLVQFLLQMPENDGGQWDMVVNLVSRYGLVPKTAYNDSASSLNSSPLNYLVSEKLREYALILRKLKRDESEKFEDGEEGLAASIAAAKKSMLQQIYNILALTLGVPPKPDEKFVWEYKDKDGNYGRINTTPVGFYTDVLGFKADEYFSLINDPRNVEGLYTVDKLGNIEGGKPIEYVNTSISNLKQAAIAMLQDNHPVFFGSDVGKFEDTSIGLLDTKSWDYKLGFGTDMNLSKKQRLLTGSSQMTHAMVLTGVHLVDGKPIRWRVENSWGEYGPHKGYFVMSDRWFNEYVFQIVTSAKYADKKLVDFWKSKDYKVLPYYDPMGALA</sequence>
<dbReference type="EMBL" id="JABCYN010000034">
    <property type="protein sequence ID" value="KAF6008682.1"/>
    <property type="molecule type" value="Genomic_DNA"/>
</dbReference>
<reference evidence="12 16" key="2">
    <citation type="journal article" date="2020" name="Appl. Microbiol. Biotechnol.">
        <title>Targeted gene deletion in Brettanomyces bruxellensis with an expression-free CRISPR-Cas9 system.</title>
        <authorList>
            <person name="Varela C."/>
            <person name="Bartel C."/>
            <person name="Onetto C."/>
            <person name="Borneman A."/>
        </authorList>
    </citation>
    <scope>NUCLEOTIDE SEQUENCE [LARGE SCALE GENOMIC DNA]</scope>
    <source>
        <strain evidence="12 16">AWRI1613</strain>
    </source>
</reference>
<keyword evidence="15" id="KW-1185">Reference proteome</keyword>
<reference evidence="13" key="4">
    <citation type="journal article" name="BMC Genomics">
        <title>New genome assemblies reveal patterns of domestication and adaptation across Brettanomyces (Dekkera) species.</title>
        <authorList>
            <person name="Roach M.J."/>
            <person name="Borneman A.R."/>
        </authorList>
    </citation>
    <scope>NUCLEOTIDE SEQUENCE</scope>
    <source>
        <strain evidence="13">UCD 2041</strain>
    </source>
</reference>
<dbReference type="EMBL" id="CABFWN010000007">
    <property type="protein sequence ID" value="VUG20351.1"/>
    <property type="molecule type" value="Genomic_DNA"/>
</dbReference>
<proteinExistence type="inferred from homology"/>
<keyword evidence="5 9" id="KW-0378">Hydrolase</keyword>
<dbReference type="Proteomes" id="UP000568158">
    <property type="component" value="Unassembled WGS sequence"/>
</dbReference>
<evidence type="ECO:0000256" key="9">
    <source>
        <dbReference type="PIRNR" id="PIRNR005700"/>
    </source>
</evidence>
<comment type="catalytic activity">
    <reaction evidence="1 9">
        <text>Inactivates bleomycin B2 (a cytotoxic glycometallopeptide) by hydrolysis of a carboxyamide bond of beta-aminoalanine, but also shows general aminopeptidase activity. The specificity varies somewhat with source, but amino acid arylamides of Met, Leu and Ala are preferred.</text>
        <dbReference type="EC" id="3.4.22.40"/>
    </reaction>
</comment>
<dbReference type="PANTHER" id="PTHR10363">
    <property type="entry name" value="BLEOMYCIN HYDROLASE"/>
    <property type="match status" value="1"/>
</dbReference>
<evidence type="ECO:0000256" key="5">
    <source>
        <dbReference type="ARBA" id="ARBA00022801"/>
    </source>
</evidence>
<feature type="region of interest" description="Disordered" evidence="11">
    <location>
        <begin position="1"/>
        <end position="25"/>
    </location>
</feature>
<reference evidence="13" key="3">
    <citation type="submission" date="2020-10" db="EMBL/GenBank/DDBJ databases">
        <authorList>
            <person name="Palmer J.M."/>
        </authorList>
    </citation>
    <scope>NUCLEOTIDE SEQUENCE</scope>
    <source>
        <strain evidence="13">UCD 2041</strain>
    </source>
</reference>
<dbReference type="GO" id="GO:0070005">
    <property type="term" value="F:cysteine-type aminopeptidase activity"/>
    <property type="evidence" value="ECO:0007669"/>
    <property type="project" value="InterPro"/>
</dbReference>
<dbReference type="GO" id="GO:0043418">
    <property type="term" value="P:homocysteine catabolic process"/>
    <property type="evidence" value="ECO:0007669"/>
    <property type="project" value="TreeGrafter"/>
</dbReference>
<dbReference type="SUPFAM" id="SSF54001">
    <property type="entry name" value="Cysteine proteinases"/>
    <property type="match status" value="1"/>
</dbReference>
<feature type="compositionally biased region" description="Polar residues" evidence="11">
    <location>
        <begin position="14"/>
        <end position="23"/>
    </location>
</feature>
<evidence type="ECO:0000256" key="10">
    <source>
        <dbReference type="PIRSR" id="PIRSR005700-1"/>
    </source>
</evidence>
<dbReference type="PANTHER" id="PTHR10363:SF2">
    <property type="entry name" value="BLEOMYCIN HYDROLASE"/>
    <property type="match status" value="1"/>
</dbReference>
<feature type="compositionally biased region" description="Low complexity" evidence="11">
    <location>
        <begin position="52"/>
        <end position="63"/>
    </location>
</feature>
<organism evidence="14 15">
    <name type="scientific">Dekkera bruxellensis</name>
    <name type="common">Brettanomyces custersii</name>
    <dbReference type="NCBI Taxonomy" id="5007"/>
    <lineage>
        <taxon>Eukaryota</taxon>
        <taxon>Fungi</taxon>
        <taxon>Dikarya</taxon>
        <taxon>Ascomycota</taxon>
        <taxon>Saccharomycotina</taxon>
        <taxon>Pichiomycetes</taxon>
        <taxon>Pichiales</taxon>
        <taxon>Pichiaceae</taxon>
        <taxon>Brettanomyces</taxon>
    </lineage>
</organism>
<evidence type="ECO:0000256" key="7">
    <source>
        <dbReference type="ARBA" id="ARBA00025347"/>
    </source>
</evidence>
<evidence type="ECO:0000256" key="4">
    <source>
        <dbReference type="ARBA" id="ARBA00022670"/>
    </source>
</evidence>
<comment type="subcellular location">
    <subcellularLocation>
        <location evidence="9">Mitochondrion</location>
    </subcellularLocation>
    <subcellularLocation>
        <location evidence="9">Cytoplasm</location>
    </subcellularLocation>
</comment>
<name>A0A7D9D0V5_DEKBR</name>
<feature type="active site" evidence="10">
    <location>
        <position position="435"/>
    </location>
</feature>
<keyword evidence="4 9" id="KW-0645">Protease</keyword>
<dbReference type="InterPro" id="IPR038765">
    <property type="entry name" value="Papain-like_cys_pep_sf"/>
</dbReference>